<reference evidence="1" key="1">
    <citation type="journal article" date="2023" name="Nat. Commun.">
        <title>Diploid and tetraploid genomes of Acorus and the evolution of monocots.</title>
        <authorList>
            <person name="Ma L."/>
            <person name="Liu K.W."/>
            <person name="Li Z."/>
            <person name="Hsiao Y.Y."/>
            <person name="Qi Y."/>
            <person name="Fu T."/>
            <person name="Tang G.D."/>
            <person name="Zhang D."/>
            <person name="Sun W.H."/>
            <person name="Liu D.K."/>
            <person name="Li Y."/>
            <person name="Chen G.Z."/>
            <person name="Liu X.D."/>
            <person name="Liao X.Y."/>
            <person name="Jiang Y.T."/>
            <person name="Yu X."/>
            <person name="Hao Y."/>
            <person name="Huang J."/>
            <person name="Zhao X.W."/>
            <person name="Ke S."/>
            <person name="Chen Y.Y."/>
            <person name="Wu W.L."/>
            <person name="Hsu J.L."/>
            <person name="Lin Y.F."/>
            <person name="Huang M.D."/>
            <person name="Li C.Y."/>
            <person name="Huang L."/>
            <person name="Wang Z.W."/>
            <person name="Zhao X."/>
            <person name="Zhong W.Y."/>
            <person name="Peng D.H."/>
            <person name="Ahmad S."/>
            <person name="Lan S."/>
            <person name="Zhang J.S."/>
            <person name="Tsai W.C."/>
            <person name="Van de Peer Y."/>
            <person name="Liu Z.J."/>
        </authorList>
    </citation>
    <scope>NUCLEOTIDE SEQUENCE</scope>
    <source>
        <strain evidence="1">SCP</strain>
    </source>
</reference>
<evidence type="ECO:0000313" key="2">
    <source>
        <dbReference type="Proteomes" id="UP001179952"/>
    </source>
</evidence>
<gene>
    <name evidence="1" type="ORF">QJS04_geneDACA018005</name>
</gene>
<organism evidence="1 2">
    <name type="scientific">Acorus gramineus</name>
    <name type="common">Dwarf sweet flag</name>
    <dbReference type="NCBI Taxonomy" id="55184"/>
    <lineage>
        <taxon>Eukaryota</taxon>
        <taxon>Viridiplantae</taxon>
        <taxon>Streptophyta</taxon>
        <taxon>Embryophyta</taxon>
        <taxon>Tracheophyta</taxon>
        <taxon>Spermatophyta</taxon>
        <taxon>Magnoliopsida</taxon>
        <taxon>Liliopsida</taxon>
        <taxon>Acoraceae</taxon>
        <taxon>Acorus</taxon>
    </lineage>
</organism>
<reference evidence="1" key="2">
    <citation type="submission" date="2023-06" db="EMBL/GenBank/DDBJ databases">
        <authorList>
            <person name="Ma L."/>
            <person name="Liu K.-W."/>
            <person name="Li Z."/>
            <person name="Hsiao Y.-Y."/>
            <person name="Qi Y."/>
            <person name="Fu T."/>
            <person name="Tang G."/>
            <person name="Zhang D."/>
            <person name="Sun W.-H."/>
            <person name="Liu D.-K."/>
            <person name="Li Y."/>
            <person name="Chen G.-Z."/>
            <person name="Liu X.-D."/>
            <person name="Liao X.-Y."/>
            <person name="Jiang Y.-T."/>
            <person name="Yu X."/>
            <person name="Hao Y."/>
            <person name="Huang J."/>
            <person name="Zhao X.-W."/>
            <person name="Ke S."/>
            <person name="Chen Y.-Y."/>
            <person name="Wu W.-L."/>
            <person name="Hsu J.-L."/>
            <person name="Lin Y.-F."/>
            <person name="Huang M.-D."/>
            <person name="Li C.-Y."/>
            <person name="Huang L."/>
            <person name="Wang Z.-W."/>
            <person name="Zhao X."/>
            <person name="Zhong W.-Y."/>
            <person name="Peng D.-H."/>
            <person name="Ahmad S."/>
            <person name="Lan S."/>
            <person name="Zhang J.-S."/>
            <person name="Tsai W.-C."/>
            <person name="Van De Peer Y."/>
            <person name="Liu Z.-J."/>
        </authorList>
    </citation>
    <scope>NUCLEOTIDE SEQUENCE</scope>
    <source>
        <strain evidence="1">SCP</strain>
        <tissue evidence="1">Leaves</tissue>
    </source>
</reference>
<dbReference type="AlphaFoldDB" id="A0AAV9A9K2"/>
<evidence type="ECO:0000313" key="1">
    <source>
        <dbReference type="EMBL" id="KAK1260857.1"/>
    </source>
</evidence>
<accession>A0AAV9A9K2</accession>
<dbReference type="EMBL" id="JAUJYN010000011">
    <property type="protein sequence ID" value="KAK1260857.1"/>
    <property type="molecule type" value="Genomic_DNA"/>
</dbReference>
<name>A0AAV9A9K2_ACOGR</name>
<protein>
    <submittedName>
        <fullName evidence="1">Uncharacterized protein</fullName>
    </submittedName>
</protein>
<sequence length="110" mass="11488">MVSSRDFHCTLKGLCSNICPSGKSVPHLSVSIAFKEGSPAQDDGTRRRRTGEAESVYPNPVVRGVVEALEVVLGLEGAEVVGSEVEVEVAVVGLVEVLVVELGVGSLEKA</sequence>
<keyword evidence="2" id="KW-1185">Reference proteome</keyword>
<proteinExistence type="predicted"/>
<comment type="caution">
    <text evidence="1">The sequence shown here is derived from an EMBL/GenBank/DDBJ whole genome shotgun (WGS) entry which is preliminary data.</text>
</comment>
<dbReference type="Proteomes" id="UP001179952">
    <property type="component" value="Unassembled WGS sequence"/>
</dbReference>